<dbReference type="InterPro" id="IPR028939">
    <property type="entry name" value="P5C_Rdtase_cat_N"/>
</dbReference>
<proteinExistence type="predicted"/>
<name>A0A1I6L4Z5_9RHOB</name>
<gene>
    <name evidence="3" type="ORF">SAMN05444714_0187</name>
</gene>
<dbReference type="AlphaFoldDB" id="A0A1I6L4Z5"/>
<evidence type="ECO:0000259" key="2">
    <source>
        <dbReference type="Pfam" id="PF03807"/>
    </source>
</evidence>
<organism evidence="3 4">
    <name type="scientific">Yoonia litorea</name>
    <dbReference type="NCBI Taxonomy" id="1123755"/>
    <lineage>
        <taxon>Bacteria</taxon>
        <taxon>Pseudomonadati</taxon>
        <taxon>Pseudomonadota</taxon>
        <taxon>Alphaproteobacteria</taxon>
        <taxon>Rhodobacterales</taxon>
        <taxon>Paracoccaceae</taxon>
        <taxon>Yoonia</taxon>
    </lineage>
</organism>
<dbReference type="RefSeq" id="WP_165606513.1">
    <property type="nucleotide sequence ID" value="NZ_FOZM01000001.1"/>
</dbReference>
<dbReference type="Proteomes" id="UP000198926">
    <property type="component" value="Unassembled WGS sequence"/>
</dbReference>
<sequence length="204" mass="21726">MKIGIIGRGRVAQALAKAFADSHEFRLGVRSVANLSEAEIGDVARWSDVTLLATPWGAEEDVCEAIADHVANKPVIDATNPVGIRNGMLDLVHDRPDSAAEALQVRLPTAHVVKCFNQIGAEFLHNTAKLANTPVMFAAGDHATAKDIALTLARDAGFEPVDGGPLSNARHLESLAMIWIWSATKAPLGRSFGFALTHMKSKGS</sequence>
<evidence type="ECO:0000313" key="3">
    <source>
        <dbReference type="EMBL" id="SFR98487.1"/>
    </source>
</evidence>
<keyword evidence="1" id="KW-0560">Oxidoreductase</keyword>
<feature type="domain" description="Pyrroline-5-carboxylate reductase catalytic N-terminal" evidence="2">
    <location>
        <begin position="2"/>
        <end position="81"/>
    </location>
</feature>
<dbReference type="InterPro" id="IPR051267">
    <property type="entry name" value="STEAP_metalloreductase"/>
</dbReference>
<evidence type="ECO:0000313" key="4">
    <source>
        <dbReference type="Proteomes" id="UP000198926"/>
    </source>
</evidence>
<dbReference type="STRING" id="1123755.SAMN05444714_0187"/>
<dbReference type="GO" id="GO:0016491">
    <property type="term" value="F:oxidoreductase activity"/>
    <property type="evidence" value="ECO:0007669"/>
    <property type="project" value="UniProtKB-KW"/>
</dbReference>
<keyword evidence="4" id="KW-1185">Reference proteome</keyword>
<dbReference type="PANTHER" id="PTHR14239">
    <property type="entry name" value="DUDULIN-RELATED"/>
    <property type="match status" value="1"/>
</dbReference>
<evidence type="ECO:0000256" key="1">
    <source>
        <dbReference type="ARBA" id="ARBA00023002"/>
    </source>
</evidence>
<dbReference type="EMBL" id="FOZM01000001">
    <property type="protein sequence ID" value="SFR98487.1"/>
    <property type="molecule type" value="Genomic_DNA"/>
</dbReference>
<accession>A0A1I6L4Z5</accession>
<dbReference type="SUPFAM" id="SSF51735">
    <property type="entry name" value="NAD(P)-binding Rossmann-fold domains"/>
    <property type="match status" value="1"/>
</dbReference>
<dbReference type="InterPro" id="IPR036291">
    <property type="entry name" value="NAD(P)-bd_dom_sf"/>
</dbReference>
<reference evidence="3 4" key="1">
    <citation type="submission" date="2016-10" db="EMBL/GenBank/DDBJ databases">
        <authorList>
            <person name="de Groot N.N."/>
        </authorList>
    </citation>
    <scope>NUCLEOTIDE SEQUENCE [LARGE SCALE GENOMIC DNA]</scope>
    <source>
        <strain evidence="3 4">DSM 29433</strain>
    </source>
</reference>
<protein>
    <recommendedName>
        <fullName evidence="2">Pyrroline-5-carboxylate reductase catalytic N-terminal domain-containing protein</fullName>
    </recommendedName>
</protein>
<dbReference type="Pfam" id="PF03807">
    <property type="entry name" value="F420_oxidored"/>
    <property type="match status" value="1"/>
</dbReference>
<dbReference type="Gene3D" id="3.40.50.720">
    <property type="entry name" value="NAD(P)-binding Rossmann-like Domain"/>
    <property type="match status" value="1"/>
</dbReference>